<reference evidence="3 4" key="1">
    <citation type="submission" date="2013-05" db="EMBL/GenBank/DDBJ databases">
        <title>Drechslerella stenobrocha genome reveals carnivorous origination and mechanical trapping mechanism of predatory fungi.</title>
        <authorList>
            <person name="Liu X."/>
            <person name="Zhang W."/>
            <person name="Liu K."/>
        </authorList>
    </citation>
    <scope>NUCLEOTIDE SEQUENCE [LARGE SCALE GENOMIC DNA]</scope>
    <source>
        <strain evidence="3 4">248</strain>
    </source>
</reference>
<dbReference type="AlphaFoldDB" id="W7I606"/>
<keyword evidence="4" id="KW-1185">Reference proteome</keyword>
<feature type="compositionally biased region" description="Acidic residues" evidence="1">
    <location>
        <begin position="239"/>
        <end position="248"/>
    </location>
</feature>
<dbReference type="PROSITE" id="PS50802">
    <property type="entry name" value="OTU"/>
    <property type="match status" value="1"/>
</dbReference>
<dbReference type="InterPro" id="IPR038765">
    <property type="entry name" value="Papain-like_cys_pep_sf"/>
</dbReference>
<dbReference type="CDD" id="cd22756">
    <property type="entry name" value="OTU_OTUD3-like"/>
    <property type="match status" value="1"/>
</dbReference>
<dbReference type="PANTHER" id="PTHR12419">
    <property type="entry name" value="OTU DOMAIN CONTAINING PROTEIN"/>
    <property type="match status" value="1"/>
</dbReference>
<proteinExistence type="predicted"/>
<dbReference type="PANTHER" id="PTHR12419:SF7">
    <property type="entry name" value="OTU DOMAIN-CONTAINING PROTEIN 3"/>
    <property type="match status" value="1"/>
</dbReference>
<feature type="compositionally biased region" description="Basic and acidic residues" evidence="1">
    <location>
        <begin position="312"/>
        <end position="329"/>
    </location>
</feature>
<organism evidence="3 4">
    <name type="scientific">Drechslerella stenobrocha 248</name>
    <dbReference type="NCBI Taxonomy" id="1043628"/>
    <lineage>
        <taxon>Eukaryota</taxon>
        <taxon>Fungi</taxon>
        <taxon>Dikarya</taxon>
        <taxon>Ascomycota</taxon>
        <taxon>Pezizomycotina</taxon>
        <taxon>Orbiliomycetes</taxon>
        <taxon>Orbiliales</taxon>
        <taxon>Orbiliaceae</taxon>
        <taxon>Drechslerella</taxon>
    </lineage>
</organism>
<feature type="domain" description="OTU" evidence="2">
    <location>
        <begin position="13"/>
        <end position="164"/>
    </location>
</feature>
<feature type="compositionally biased region" description="Basic and acidic residues" evidence="1">
    <location>
        <begin position="249"/>
        <end position="264"/>
    </location>
</feature>
<dbReference type="GO" id="GO:0016579">
    <property type="term" value="P:protein deubiquitination"/>
    <property type="evidence" value="ECO:0007669"/>
    <property type="project" value="TreeGrafter"/>
</dbReference>
<evidence type="ECO:0000256" key="1">
    <source>
        <dbReference type="SAM" id="MobiDB-lite"/>
    </source>
</evidence>
<sequence length="362" mass="40336">MSDEFPLLEGLGLYASDIIGDGECLFRSFSDQLYGNQAKAHEIRQRTTSYMREHADFFKLFLSVPPTRRKKSANAATPSQDAVDRAFTDHVNRMERSGVYGDNLEIVAFARCYAVNVKIYQREFAYQISCDDGDGQSTGTTTTTPQLLHIAYHSWEHYSSVRNSDGPHTGLPNVSPKALTEAAKKQQKDALERTVEILPWMEKVVAASLPNAISVERVREMLVKCKGDVNMAVSRLLDAEEEEEEKEEEEKKEREEEEREKEAGEPSEAVAEVARKGKSKDKADRKAGRAAAKPIGDGKVGPEQAKPRARPKKETARERKDRMQREKMERKKAKAGPTAGGGGTAVDHSTDALAEDIKTLHV</sequence>
<dbReference type="OrthoDB" id="409956at2759"/>
<dbReference type="InterPro" id="IPR050704">
    <property type="entry name" value="Peptidase_C85-like"/>
</dbReference>
<dbReference type="HOGENOM" id="CLU_048473_0_0_1"/>
<dbReference type="InterPro" id="IPR003323">
    <property type="entry name" value="OTU_dom"/>
</dbReference>
<dbReference type="SUPFAM" id="SSF54001">
    <property type="entry name" value="Cysteine proteinases"/>
    <property type="match status" value="1"/>
</dbReference>
<dbReference type="EMBL" id="KI966407">
    <property type="protein sequence ID" value="EWC47912.1"/>
    <property type="molecule type" value="Genomic_DNA"/>
</dbReference>
<name>W7I606_9PEZI</name>
<feature type="region of interest" description="Disordered" evidence="1">
    <location>
        <begin position="236"/>
        <end position="362"/>
    </location>
</feature>
<dbReference type="Gene3D" id="3.90.70.80">
    <property type="match status" value="1"/>
</dbReference>
<evidence type="ECO:0000313" key="3">
    <source>
        <dbReference type="EMBL" id="EWC47912.1"/>
    </source>
</evidence>
<dbReference type="Proteomes" id="UP000024837">
    <property type="component" value="Unassembled WGS sequence"/>
</dbReference>
<accession>W7I606</accession>
<dbReference type="Pfam" id="PF02338">
    <property type="entry name" value="OTU"/>
    <property type="match status" value="1"/>
</dbReference>
<evidence type="ECO:0000259" key="2">
    <source>
        <dbReference type="PROSITE" id="PS50802"/>
    </source>
</evidence>
<gene>
    <name evidence="3" type="ORF">DRE_02794</name>
</gene>
<evidence type="ECO:0000313" key="4">
    <source>
        <dbReference type="Proteomes" id="UP000024837"/>
    </source>
</evidence>
<dbReference type="GO" id="GO:0004843">
    <property type="term" value="F:cysteine-type deubiquitinase activity"/>
    <property type="evidence" value="ECO:0007669"/>
    <property type="project" value="TreeGrafter"/>
</dbReference>
<protein>
    <recommendedName>
        <fullName evidence="2">OTU domain-containing protein</fullName>
    </recommendedName>
</protein>